<protein>
    <submittedName>
        <fullName evidence="3">Uncharacterized protein</fullName>
    </submittedName>
</protein>
<dbReference type="RefSeq" id="WP_114135745.1">
    <property type="nucleotide sequence ID" value="NZ_CP068435.1"/>
</dbReference>
<evidence type="ECO:0000313" key="4">
    <source>
        <dbReference type="Proteomes" id="UP000253501"/>
    </source>
</evidence>
<sequence length="342" mass="38235">MVLRFLPVLLLAVAASAAASDEVVDKRPPGQSPDLFESPEYDPLTGMTTDYFGTRDTTGFKRDSVRLGGMVHYASRYDFVSLGLSRDEFRRGDWTGIADSVLVEGRKVNQRTAEGITGRLAVTTNTGHPQWHGEATWNVRFGERGGVELIANRDVVESEAALQNGILSNFLAASFDYAPTERLTMIAMPTWRRFTDGNKQLGGRAWLIFTPVPESGIGIELKGQGFHGSGQSQQMYFNPNEYRKAEAGLRLRRSFGDWRVFAYARLGHEWIDHDIDKPTAEFGIAARRTFSNGITAAVQFVYSRSSYSDAVQNLNENYGWRMLRVVVVLPFDRLFSSSQLPN</sequence>
<feature type="region of interest" description="Disordered" evidence="1">
    <location>
        <begin position="22"/>
        <end position="43"/>
    </location>
</feature>
<evidence type="ECO:0000256" key="2">
    <source>
        <dbReference type="SAM" id="SignalP"/>
    </source>
</evidence>
<gene>
    <name evidence="3" type="ORF">DDK22_33890</name>
</gene>
<dbReference type="AlphaFoldDB" id="A0A367P880"/>
<dbReference type="Proteomes" id="UP000253501">
    <property type="component" value="Unassembled WGS sequence"/>
</dbReference>
<evidence type="ECO:0000256" key="1">
    <source>
        <dbReference type="SAM" id="MobiDB-lite"/>
    </source>
</evidence>
<organism evidence="3 4">
    <name type="scientific">Cupriavidus necator</name>
    <name type="common">Alcaligenes eutrophus</name>
    <name type="synonym">Ralstonia eutropha</name>
    <dbReference type="NCBI Taxonomy" id="106590"/>
    <lineage>
        <taxon>Bacteria</taxon>
        <taxon>Pseudomonadati</taxon>
        <taxon>Pseudomonadota</taxon>
        <taxon>Betaproteobacteria</taxon>
        <taxon>Burkholderiales</taxon>
        <taxon>Burkholderiaceae</taxon>
        <taxon>Cupriavidus</taxon>
    </lineage>
</organism>
<evidence type="ECO:0000313" key="3">
    <source>
        <dbReference type="EMBL" id="RCJ04048.1"/>
    </source>
</evidence>
<comment type="caution">
    <text evidence="3">The sequence shown here is derived from an EMBL/GenBank/DDBJ whole genome shotgun (WGS) entry which is preliminary data.</text>
</comment>
<feature type="chain" id="PRO_5016819815" evidence="2">
    <location>
        <begin position="20"/>
        <end position="342"/>
    </location>
</feature>
<feature type="signal peptide" evidence="2">
    <location>
        <begin position="1"/>
        <end position="19"/>
    </location>
</feature>
<accession>A0A367P880</accession>
<keyword evidence="2" id="KW-0732">Signal</keyword>
<reference evidence="3 4" key="1">
    <citation type="submission" date="2018-04" db="EMBL/GenBank/DDBJ databases">
        <title>Cupriavidus necator CR12 genome sequencing and assembly.</title>
        <authorList>
            <person name="Ben Fekih I."/>
            <person name="Mazhar H.S."/>
            <person name="Bello S.K."/>
            <person name="Rensing C."/>
        </authorList>
    </citation>
    <scope>NUCLEOTIDE SEQUENCE [LARGE SCALE GENOMIC DNA]</scope>
    <source>
        <strain evidence="3 4">CR12</strain>
    </source>
</reference>
<dbReference type="EMBL" id="QDHA01000114">
    <property type="protein sequence ID" value="RCJ04048.1"/>
    <property type="molecule type" value="Genomic_DNA"/>
</dbReference>
<proteinExistence type="predicted"/>
<name>A0A367P880_CUPNE</name>